<dbReference type="Pfam" id="PF00903">
    <property type="entry name" value="Glyoxalase"/>
    <property type="match status" value="2"/>
</dbReference>
<dbReference type="InterPro" id="IPR004360">
    <property type="entry name" value="Glyas_Fos-R_dOase_dom"/>
</dbReference>
<dbReference type="Gene3D" id="3.10.180.10">
    <property type="entry name" value="2,3-Dihydroxybiphenyl 1,2-Dioxygenase, domain 1"/>
    <property type="match status" value="2"/>
</dbReference>
<reference evidence="2 3" key="1">
    <citation type="journal article" date="2020" name="Microb. Ecol.">
        <title>Ecogenomics of the Marine Benthic Filamentous Cyanobacterium Adonisia.</title>
        <authorList>
            <person name="Walter J.M."/>
            <person name="Coutinho F.H."/>
            <person name="Leomil L."/>
            <person name="Hargreaves P.I."/>
            <person name="Campeao M.E."/>
            <person name="Vieira V.V."/>
            <person name="Silva B.S."/>
            <person name="Fistarol G.O."/>
            <person name="Salomon P.S."/>
            <person name="Sawabe T."/>
            <person name="Mino S."/>
            <person name="Hosokawa M."/>
            <person name="Miyashita H."/>
            <person name="Maruyama F."/>
            <person name="van Verk M.C."/>
            <person name="Dutilh B.E."/>
            <person name="Thompson C.C."/>
            <person name="Thompson F.L."/>
        </authorList>
    </citation>
    <scope>NUCLEOTIDE SEQUENCE [LARGE SCALE GENOMIC DNA]</scope>
    <source>
        <strain evidence="2 3">CCMR0081</strain>
    </source>
</reference>
<dbReference type="RefSeq" id="WP_163697382.1">
    <property type="nucleotide sequence ID" value="NZ_QXHD01000004.1"/>
</dbReference>
<dbReference type="EMBL" id="QXHD01000004">
    <property type="protein sequence ID" value="NEZ55492.1"/>
    <property type="molecule type" value="Genomic_DNA"/>
</dbReference>
<feature type="domain" description="VOC" evidence="1">
    <location>
        <begin position="11"/>
        <end position="127"/>
    </location>
</feature>
<dbReference type="SUPFAM" id="SSF54593">
    <property type="entry name" value="Glyoxalase/Bleomycin resistance protein/Dihydroxybiphenyl dioxygenase"/>
    <property type="match status" value="2"/>
</dbReference>
<evidence type="ECO:0000313" key="2">
    <source>
        <dbReference type="EMBL" id="NEZ55492.1"/>
    </source>
</evidence>
<dbReference type="InterPro" id="IPR052164">
    <property type="entry name" value="Anthracycline_SecMetBiosynth"/>
</dbReference>
<dbReference type="InterPro" id="IPR037523">
    <property type="entry name" value="VOC_core"/>
</dbReference>
<name>A0A6M0RIB4_9CYAN</name>
<sequence>MGIRDSYENGVFSWVDLMTTDQEAAKQFYTELFSWKFQDMPVDTGGVYSMAFKGERPVAALFARPDNMQQVPPHWSSYITAHDIEATVKSWQDHGGTVEMPICDIMDSGRMAMVKDPTGAIVGLWQAKDFYGAGLVNEVNTFCWTELQTRGAEKAAEFYKAVFGWDLEVDEKPPNYISTKVKGHDNCGMFDMDKAKLPPEIPSTWAVYFNVVDLDESLAIVNRLGGEALMDPIDIEPGRFTTVKDPQGAIIALMQVNDPDD</sequence>
<accession>A0A6M0RIB4</accession>
<dbReference type="Proteomes" id="UP000481033">
    <property type="component" value="Unassembled WGS sequence"/>
</dbReference>
<evidence type="ECO:0000313" key="3">
    <source>
        <dbReference type="Proteomes" id="UP000481033"/>
    </source>
</evidence>
<proteinExistence type="predicted"/>
<dbReference type="InterPro" id="IPR029068">
    <property type="entry name" value="Glyas_Bleomycin-R_OHBP_Dase"/>
</dbReference>
<comment type="caution">
    <text evidence="2">The sequence shown here is derived from an EMBL/GenBank/DDBJ whole genome shotgun (WGS) entry which is preliminary data.</text>
</comment>
<dbReference type="PROSITE" id="PS51819">
    <property type="entry name" value="VOC"/>
    <property type="match status" value="2"/>
</dbReference>
<dbReference type="AlphaFoldDB" id="A0A6M0RIB4"/>
<dbReference type="PANTHER" id="PTHR33993">
    <property type="entry name" value="GLYOXALASE-RELATED"/>
    <property type="match status" value="1"/>
</dbReference>
<organism evidence="2 3">
    <name type="scientific">Adonisia turfae CCMR0081</name>
    <dbReference type="NCBI Taxonomy" id="2292702"/>
    <lineage>
        <taxon>Bacteria</taxon>
        <taxon>Bacillati</taxon>
        <taxon>Cyanobacteriota</taxon>
        <taxon>Adonisia</taxon>
        <taxon>Adonisia turfae</taxon>
    </lineage>
</organism>
<gene>
    <name evidence="2" type="ORF">DXZ20_07350</name>
</gene>
<dbReference type="PANTHER" id="PTHR33993:SF14">
    <property type="entry name" value="GB|AAF24581.1"/>
    <property type="match status" value="1"/>
</dbReference>
<feature type="domain" description="VOC" evidence="1">
    <location>
        <begin position="141"/>
        <end position="256"/>
    </location>
</feature>
<keyword evidence="3" id="KW-1185">Reference proteome</keyword>
<dbReference type="CDD" id="cd07247">
    <property type="entry name" value="SgaA_N_like"/>
    <property type="match status" value="2"/>
</dbReference>
<protein>
    <submittedName>
        <fullName evidence="2">VOC family protein</fullName>
    </submittedName>
</protein>
<evidence type="ECO:0000259" key="1">
    <source>
        <dbReference type="PROSITE" id="PS51819"/>
    </source>
</evidence>